<keyword evidence="5" id="KW-0539">Nucleus</keyword>
<keyword evidence="3" id="KW-0238">DNA-binding</keyword>
<proteinExistence type="predicted"/>
<dbReference type="InterPro" id="IPR050655">
    <property type="entry name" value="Plant_B3_domain"/>
</dbReference>
<dbReference type="Gene3D" id="2.40.330.10">
    <property type="entry name" value="DNA-binding pseudobarrel domain"/>
    <property type="match status" value="2"/>
</dbReference>
<dbReference type="PANTHER" id="PTHR31920">
    <property type="entry name" value="B3 DOMAIN-CONTAINING"/>
    <property type="match status" value="1"/>
</dbReference>
<feature type="compositionally biased region" description="Basic and acidic residues" evidence="6">
    <location>
        <begin position="140"/>
        <end position="150"/>
    </location>
</feature>
<dbReference type="EMBL" id="OX459120">
    <property type="protein sequence ID" value="CAI9099056.1"/>
    <property type="molecule type" value="Genomic_DNA"/>
</dbReference>
<protein>
    <submittedName>
        <fullName evidence="8">OLC1v1035817C1</fullName>
    </submittedName>
</protein>
<organism evidence="8 9">
    <name type="scientific">Oldenlandia corymbosa var. corymbosa</name>
    <dbReference type="NCBI Taxonomy" id="529605"/>
    <lineage>
        <taxon>Eukaryota</taxon>
        <taxon>Viridiplantae</taxon>
        <taxon>Streptophyta</taxon>
        <taxon>Embryophyta</taxon>
        <taxon>Tracheophyta</taxon>
        <taxon>Spermatophyta</taxon>
        <taxon>Magnoliopsida</taxon>
        <taxon>eudicotyledons</taxon>
        <taxon>Gunneridae</taxon>
        <taxon>Pentapetalae</taxon>
        <taxon>asterids</taxon>
        <taxon>lamiids</taxon>
        <taxon>Gentianales</taxon>
        <taxon>Rubiaceae</taxon>
        <taxon>Rubioideae</taxon>
        <taxon>Spermacoceae</taxon>
        <taxon>Hedyotis-Oldenlandia complex</taxon>
        <taxon>Oldenlandia</taxon>
    </lineage>
</organism>
<keyword evidence="9" id="KW-1185">Reference proteome</keyword>
<evidence type="ECO:0000256" key="4">
    <source>
        <dbReference type="ARBA" id="ARBA00023163"/>
    </source>
</evidence>
<feature type="region of interest" description="Disordered" evidence="6">
    <location>
        <begin position="130"/>
        <end position="177"/>
    </location>
</feature>
<name>A0AAV1CTX3_OLDCO</name>
<dbReference type="Proteomes" id="UP001161247">
    <property type="component" value="Chromosome 3"/>
</dbReference>
<evidence type="ECO:0000256" key="2">
    <source>
        <dbReference type="ARBA" id="ARBA00023015"/>
    </source>
</evidence>
<dbReference type="GO" id="GO:0003677">
    <property type="term" value="F:DNA binding"/>
    <property type="evidence" value="ECO:0007669"/>
    <property type="project" value="UniProtKB-KW"/>
</dbReference>
<feature type="compositionally biased region" description="Acidic residues" evidence="6">
    <location>
        <begin position="130"/>
        <end position="139"/>
    </location>
</feature>
<evidence type="ECO:0000256" key="5">
    <source>
        <dbReference type="ARBA" id="ARBA00023242"/>
    </source>
</evidence>
<gene>
    <name evidence="8" type="ORF">OLC1_LOCUS9141</name>
</gene>
<dbReference type="PROSITE" id="PS50863">
    <property type="entry name" value="B3"/>
    <property type="match status" value="1"/>
</dbReference>
<reference evidence="8" key="1">
    <citation type="submission" date="2023-03" db="EMBL/GenBank/DDBJ databases">
        <authorList>
            <person name="Julca I."/>
        </authorList>
    </citation>
    <scope>NUCLEOTIDE SEQUENCE</scope>
</reference>
<evidence type="ECO:0000256" key="1">
    <source>
        <dbReference type="ARBA" id="ARBA00004123"/>
    </source>
</evidence>
<dbReference type="AlphaFoldDB" id="A0AAV1CTX3"/>
<dbReference type="InterPro" id="IPR003340">
    <property type="entry name" value="B3_DNA-bd"/>
</dbReference>
<evidence type="ECO:0000256" key="6">
    <source>
        <dbReference type="SAM" id="MobiDB-lite"/>
    </source>
</evidence>
<dbReference type="GO" id="GO:0005634">
    <property type="term" value="C:nucleus"/>
    <property type="evidence" value="ECO:0007669"/>
    <property type="project" value="UniProtKB-SubCell"/>
</dbReference>
<dbReference type="CDD" id="cd10017">
    <property type="entry name" value="B3_DNA"/>
    <property type="match status" value="1"/>
</dbReference>
<evidence type="ECO:0000259" key="7">
    <source>
        <dbReference type="PROSITE" id="PS50863"/>
    </source>
</evidence>
<feature type="domain" description="TF-B3" evidence="7">
    <location>
        <begin position="22"/>
        <end position="115"/>
    </location>
</feature>
<evidence type="ECO:0000313" key="9">
    <source>
        <dbReference type="Proteomes" id="UP001161247"/>
    </source>
</evidence>
<dbReference type="PANTHER" id="PTHR31920:SF135">
    <property type="entry name" value="B3 DOMAIN-CONTAINING PROTEIN OS03G0621600-RELATED"/>
    <property type="match status" value="1"/>
</dbReference>
<dbReference type="InterPro" id="IPR015300">
    <property type="entry name" value="DNA-bd_pseudobarrel_sf"/>
</dbReference>
<dbReference type="SUPFAM" id="SSF101936">
    <property type="entry name" value="DNA-binding pseudobarrel domain"/>
    <property type="match status" value="2"/>
</dbReference>
<dbReference type="SMART" id="SM01019">
    <property type="entry name" value="B3"/>
    <property type="match status" value="2"/>
</dbReference>
<keyword evidence="2" id="KW-0805">Transcription regulation</keyword>
<accession>A0AAV1CTX3</accession>
<evidence type="ECO:0000313" key="8">
    <source>
        <dbReference type="EMBL" id="CAI9099056.1"/>
    </source>
</evidence>
<evidence type="ECO:0000256" key="3">
    <source>
        <dbReference type="ARBA" id="ARBA00023125"/>
    </source>
</evidence>
<sequence>MAPRKALKRPNMEASKAEKKHVEFFKIFNPETSSDKIMLPVAWTNEMEGKLPNKAFLRDRYGNIWQVELSNDQDKTYFHQGWPTFIKQNDLEKGDFIIFKFDGIFVFDVRLLGCDSCDKRGVGSLKYKLEEEDEQEAPVDDNKDASNDVDGKDEETDPAFNAHNGSENVRGGNGAKKSHYSWKRNRLVDPFGFELFKYQKVPRPWNPHFVAIVPLDIIKVYSLELPAETVLRDPQGREWKTNLSKWTNGLQCYRNGWKELCQGNLIEPYEPFICEFVKCEERGLYIQVHMIPDYAKE</sequence>
<keyword evidence="4" id="KW-0804">Transcription</keyword>
<comment type="subcellular location">
    <subcellularLocation>
        <location evidence="1">Nucleus</location>
    </subcellularLocation>
</comment>
<dbReference type="Pfam" id="PF02362">
    <property type="entry name" value="B3"/>
    <property type="match status" value="1"/>
</dbReference>